<proteinExistence type="predicted"/>
<sequence length="93" mass="10171">MDPSDESSSSYGAVGEPVTKSEKSPGITSFNKDLDFTLDGARAERLGRVIARAKRRRQWCRAITALFGLVFFVLSVIVVSLSVTKGRKIFGSM</sequence>
<reference evidence="3" key="1">
    <citation type="submission" date="2020-07" db="EMBL/GenBank/DDBJ databases">
        <authorList>
            <person name="Ferguson B K."/>
        </authorList>
    </citation>
    <scope>NUCLEOTIDE SEQUENCE</scope>
    <source>
        <strain evidence="3">L06</strain>
    </source>
</reference>
<keyword evidence="2" id="KW-1133">Transmembrane helix</keyword>
<feature type="region of interest" description="Disordered" evidence="1">
    <location>
        <begin position="1"/>
        <end position="29"/>
    </location>
</feature>
<protein>
    <submittedName>
        <fullName evidence="3">Uncharacterized protein</fullName>
    </submittedName>
</protein>
<evidence type="ECO:0000256" key="1">
    <source>
        <dbReference type="SAM" id="MobiDB-lite"/>
    </source>
</evidence>
<name>A0A6V7KZ11_9HYME</name>
<organism evidence="3">
    <name type="scientific">Bracon brevicornis</name>
    <dbReference type="NCBI Taxonomy" id="1563983"/>
    <lineage>
        <taxon>Eukaryota</taxon>
        <taxon>Metazoa</taxon>
        <taxon>Ecdysozoa</taxon>
        <taxon>Arthropoda</taxon>
        <taxon>Hexapoda</taxon>
        <taxon>Insecta</taxon>
        <taxon>Pterygota</taxon>
        <taxon>Neoptera</taxon>
        <taxon>Endopterygota</taxon>
        <taxon>Hymenoptera</taxon>
        <taxon>Apocrita</taxon>
        <taxon>Ichneumonoidea</taxon>
        <taxon>Braconidae</taxon>
        <taxon>Braconinae</taxon>
        <taxon>Bracon</taxon>
    </lineage>
</organism>
<feature type="transmembrane region" description="Helical" evidence="2">
    <location>
        <begin position="62"/>
        <end position="83"/>
    </location>
</feature>
<keyword evidence="2" id="KW-0472">Membrane</keyword>
<gene>
    <name evidence="3" type="ORF">BBRV_LOCUS90181</name>
</gene>
<dbReference type="EMBL" id="CADCXW020000327">
    <property type="protein sequence ID" value="CAD1568231.1"/>
    <property type="molecule type" value="Genomic_DNA"/>
</dbReference>
<accession>A0A6V7KZ11</accession>
<evidence type="ECO:0000313" key="3">
    <source>
        <dbReference type="EMBL" id="CAD1568231.1"/>
    </source>
</evidence>
<feature type="compositionally biased region" description="Polar residues" evidence="1">
    <location>
        <begin position="1"/>
        <end position="11"/>
    </location>
</feature>
<evidence type="ECO:0000256" key="2">
    <source>
        <dbReference type="SAM" id="Phobius"/>
    </source>
</evidence>
<dbReference type="AlphaFoldDB" id="A0A6V7KZ11"/>
<keyword evidence="2" id="KW-0812">Transmembrane</keyword>